<dbReference type="EMBL" id="FP929003">
    <property type="protein sequence ID" value="CBK41485.1"/>
    <property type="molecule type" value="Genomic_DNA"/>
</dbReference>
<dbReference type="CDD" id="cd02969">
    <property type="entry name" value="PRX_like1"/>
    <property type="match status" value="1"/>
</dbReference>
<name>D8PE26_9BACT</name>
<dbReference type="InterPro" id="IPR000866">
    <property type="entry name" value="AhpC/TSA"/>
</dbReference>
<feature type="domain" description="Thioredoxin" evidence="1">
    <location>
        <begin position="8"/>
        <end position="164"/>
    </location>
</feature>
<evidence type="ECO:0000313" key="2">
    <source>
        <dbReference type="EMBL" id="CBK41485.1"/>
    </source>
</evidence>
<dbReference type="InterPro" id="IPR013766">
    <property type="entry name" value="Thioredoxin_domain"/>
</dbReference>
<dbReference type="eggNOG" id="COG1225">
    <property type="taxonomic scope" value="Bacteria"/>
</dbReference>
<dbReference type="Gene3D" id="3.40.30.10">
    <property type="entry name" value="Glutaredoxin"/>
    <property type="match status" value="1"/>
</dbReference>
<organism evidence="2 3">
    <name type="scientific">Nitrospira defluvii</name>
    <dbReference type="NCBI Taxonomy" id="330214"/>
    <lineage>
        <taxon>Bacteria</taxon>
        <taxon>Pseudomonadati</taxon>
        <taxon>Nitrospirota</taxon>
        <taxon>Nitrospiria</taxon>
        <taxon>Nitrospirales</taxon>
        <taxon>Nitrospiraceae</taxon>
        <taxon>Nitrospira</taxon>
    </lineage>
</organism>
<dbReference type="STRING" id="330214.NIDE1753"/>
<dbReference type="Pfam" id="PF00578">
    <property type="entry name" value="AhpC-TSA"/>
    <property type="match status" value="1"/>
</dbReference>
<evidence type="ECO:0000313" key="3">
    <source>
        <dbReference type="Proteomes" id="UP000001660"/>
    </source>
</evidence>
<dbReference type="HOGENOM" id="CLU_076204_1_0_0"/>
<dbReference type="AlphaFoldDB" id="D8PE26"/>
<gene>
    <name evidence="2" type="ORF">NIDE1753</name>
</gene>
<sequence length="191" mass="21003">MAVESFMLSLGTSAPPFTLRDVVTGEVYQLDSFAGSSALLVMFICRHCPYVVHVEQEIARIGRDYRDTGLGIIAISSNDAKSYPDDAPPRLKEMAERLALTFPFCCDDTQEVAKAYRAVCTPDLFLFDRQRRLVYRGQLDDSRPGNNRPVTGRDLRAAIDAVMGGTPVNPDQKPSVGCSIKWKPGNAPAFA</sequence>
<dbReference type="GO" id="GO:0016209">
    <property type="term" value="F:antioxidant activity"/>
    <property type="evidence" value="ECO:0007669"/>
    <property type="project" value="InterPro"/>
</dbReference>
<reference evidence="2 3" key="1">
    <citation type="journal article" date="2010" name="Proc. Natl. Acad. Sci. U.S.A.">
        <title>A Nitrospira metagenome illuminates the physiology and evolution of globally important nitrite-oxidizing bacteria.</title>
        <authorList>
            <person name="Lucker S."/>
            <person name="Wagner M."/>
            <person name="Maixner F."/>
            <person name="Pelletier E."/>
            <person name="Koch H."/>
            <person name="Vacherie B."/>
            <person name="Rattei T."/>
            <person name="Sinninghe Damste J."/>
            <person name="Spieck E."/>
            <person name="Le Paslier D."/>
            <person name="Daims H."/>
        </authorList>
    </citation>
    <scope>NUCLEOTIDE SEQUENCE [LARGE SCALE GENOMIC DNA]</scope>
</reference>
<protein>
    <recommendedName>
        <fullName evidence="1">Thioredoxin domain-containing protein</fullName>
    </recommendedName>
</protein>
<dbReference type="InterPro" id="IPR036249">
    <property type="entry name" value="Thioredoxin-like_sf"/>
</dbReference>
<dbReference type="PANTHER" id="PTHR43640:SF1">
    <property type="entry name" value="THIOREDOXIN-DEPENDENT PEROXIREDOXIN"/>
    <property type="match status" value="1"/>
</dbReference>
<proteinExistence type="predicted"/>
<dbReference type="PANTHER" id="PTHR43640">
    <property type="entry name" value="OS07G0260300 PROTEIN"/>
    <property type="match status" value="1"/>
</dbReference>
<evidence type="ECO:0000259" key="1">
    <source>
        <dbReference type="PROSITE" id="PS51352"/>
    </source>
</evidence>
<dbReference type="KEGG" id="nde:NIDE1753"/>
<dbReference type="OrthoDB" id="9809746at2"/>
<dbReference type="GO" id="GO:0016491">
    <property type="term" value="F:oxidoreductase activity"/>
    <property type="evidence" value="ECO:0007669"/>
    <property type="project" value="InterPro"/>
</dbReference>
<dbReference type="InterPro" id="IPR047262">
    <property type="entry name" value="PRX-like1"/>
</dbReference>
<dbReference type="SUPFAM" id="SSF52833">
    <property type="entry name" value="Thioredoxin-like"/>
    <property type="match status" value="1"/>
</dbReference>
<keyword evidence="3" id="KW-1185">Reference proteome</keyword>
<dbReference type="Proteomes" id="UP000001660">
    <property type="component" value="Chromosome"/>
</dbReference>
<dbReference type="PROSITE" id="PS51352">
    <property type="entry name" value="THIOREDOXIN_2"/>
    <property type="match status" value="1"/>
</dbReference>
<accession>D8PE26</accession>